<dbReference type="InterPro" id="IPR011009">
    <property type="entry name" value="Kinase-like_dom_sf"/>
</dbReference>
<dbReference type="SUPFAM" id="SSF56112">
    <property type="entry name" value="Protein kinase-like (PK-like)"/>
    <property type="match status" value="1"/>
</dbReference>
<dbReference type="Gene3D" id="3.90.1200.10">
    <property type="match status" value="1"/>
</dbReference>
<keyword evidence="2" id="KW-0067">ATP-binding</keyword>
<dbReference type="EMBL" id="QUOT01000001">
    <property type="protein sequence ID" value="REL31733.1"/>
    <property type="molecule type" value="Genomic_DNA"/>
</dbReference>
<feature type="domain" description="Aminoglycoside phosphotransferase" evidence="3">
    <location>
        <begin position="56"/>
        <end position="243"/>
    </location>
</feature>
<evidence type="ECO:0000256" key="2">
    <source>
        <dbReference type="ARBA" id="ARBA00022840"/>
    </source>
</evidence>
<dbReference type="Proteomes" id="UP000256899">
    <property type="component" value="Unassembled WGS sequence"/>
</dbReference>
<evidence type="ECO:0000313" key="5">
    <source>
        <dbReference type="Proteomes" id="UP000256899"/>
    </source>
</evidence>
<gene>
    <name evidence="4" type="ORF">DXX94_13975</name>
</gene>
<reference evidence="5" key="1">
    <citation type="submission" date="2018-08" db="EMBL/GenBank/DDBJ databases">
        <title>Thalassotalea euphylliae genome.</title>
        <authorList>
            <person name="Summers S."/>
            <person name="Rice S.A."/>
            <person name="Freckelton M.L."/>
            <person name="Nedved B.T."/>
            <person name="Hadfield M.G."/>
        </authorList>
    </citation>
    <scope>NUCLEOTIDE SEQUENCE [LARGE SCALE GENOMIC DNA]</scope>
    <source>
        <strain evidence="5">H3</strain>
    </source>
</reference>
<dbReference type="AlphaFoldDB" id="A0A3E0U5A8"/>
<sequence>MPRINELAQWLEQSGFSSPQLVAMTGDAGFRCYYRFSFQNIDYIAVDAPPKYCNNSAFLAIANQLAEQSINVPKIYAYDLEKGFFCLQDFGRCLLADVLSDESMPTWYQEAIDLLPSIAQTVKTPDMLVFDRAFVETELSIFTEWLLAKYLRLTLTADEQAMLEQSFACLVDNILEQPQVFMHRDFHSRNLMVLGDKQSSAAQLGVIDFQDAVLGPITYDVVSLLRDCYVKWPAEQIAPLFEYFVAQMSQASVTTSLADIPFTTWQRWFDLTGLQRHIKASGIFARLLLRDNKAGYIKDIPLTLSYIVDIASQYEELTPLAQFVESRVIPAVAELNQEQVS</sequence>
<evidence type="ECO:0000259" key="3">
    <source>
        <dbReference type="Pfam" id="PF01636"/>
    </source>
</evidence>
<evidence type="ECO:0000256" key="1">
    <source>
        <dbReference type="ARBA" id="ARBA00022741"/>
    </source>
</evidence>
<evidence type="ECO:0000313" key="4">
    <source>
        <dbReference type="EMBL" id="REL31733.1"/>
    </source>
</evidence>
<dbReference type="PANTHER" id="PTHR33540">
    <property type="entry name" value="TRNA THREONYLCARBAMOYLADENOSINE BIOSYNTHESIS PROTEIN TSAE"/>
    <property type="match status" value="1"/>
</dbReference>
<comment type="caution">
    <text evidence="4">The sequence shown here is derived from an EMBL/GenBank/DDBJ whole genome shotgun (WGS) entry which is preliminary data.</text>
</comment>
<keyword evidence="1" id="KW-0547">Nucleotide-binding</keyword>
<dbReference type="GO" id="GO:0005524">
    <property type="term" value="F:ATP binding"/>
    <property type="evidence" value="ECO:0007669"/>
    <property type="project" value="UniProtKB-KW"/>
</dbReference>
<protein>
    <submittedName>
        <fullName evidence="4">DUF1679 domain-containing protein</fullName>
    </submittedName>
</protein>
<dbReference type="Pfam" id="PF01636">
    <property type="entry name" value="APH"/>
    <property type="match status" value="1"/>
</dbReference>
<proteinExistence type="predicted"/>
<organism evidence="4 5">
    <name type="scientific">Thalassotalea euphylliae</name>
    <dbReference type="NCBI Taxonomy" id="1655234"/>
    <lineage>
        <taxon>Bacteria</taxon>
        <taxon>Pseudomonadati</taxon>
        <taxon>Pseudomonadota</taxon>
        <taxon>Gammaproteobacteria</taxon>
        <taxon>Alteromonadales</taxon>
        <taxon>Colwelliaceae</taxon>
        <taxon>Thalassotalea</taxon>
    </lineage>
</organism>
<dbReference type="InterPro" id="IPR002575">
    <property type="entry name" value="Aminoglycoside_PTrfase"/>
</dbReference>
<dbReference type="Gene3D" id="3.30.200.20">
    <property type="entry name" value="Phosphorylase Kinase, domain 1"/>
    <property type="match status" value="1"/>
</dbReference>
<name>A0A3E0U5A8_9GAMM</name>
<dbReference type="PANTHER" id="PTHR33540:SF1">
    <property type="entry name" value="N-ACETYLMURAMATE_N-ACETYLGLUCOSAMINE KINASE"/>
    <property type="match status" value="1"/>
</dbReference>
<accession>A0A3E0U5A8</accession>
<keyword evidence="5" id="KW-1185">Reference proteome</keyword>